<keyword evidence="3" id="KW-1185">Reference proteome</keyword>
<name>A0ABY7CDE8_9BASI</name>
<protein>
    <recommendedName>
        <fullName evidence="4">Condensin complex subunit 2</fullName>
    </recommendedName>
</protein>
<proteinExistence type="predicted"/>
<dbReference type="Proteomes" id="UP001164743">
    <property type="component" value="Chromosome 3A"/>
</dbReference>
<dbReference type="GeneID" id="77808321"/>
<dbReference type="RefSeq" id="XP_053018644.1">
    <property type="nucleotide sequence ID" value="XM_053167426.1"/>
</dbReference>
<feature type="region of interest" description="Disordered" evidence="1">
    <location>
        <begin position="66"/>
        <end position="93"/>
    </location>
</feature>
<reference evidence="2" key="1">
    <citation type="submission" date="2022-10" db="EMBL/GenBank/DDBJ databases">
        <title>Puccinia triticina Genome sequencing and assembly.</title>
        <authorList>
            <person name="Li C."/>
        </authorList>
    </citation>
    <scope>NUCLEOTIDE SEQUENCE</scope>
    <source>
        <strain evidence="2">Pt15</strain>
    </source>
</reference>
<gene>
    <name evidence="2" type="ORF">PtA15_3A456</name>
</gene>
<evidence type="ECO:0008006" key="4">
    <source>
        <dbReference type="Google" id="ProtNLM"/>
    </source>
</evidence>
<evidence type="ECO:0000313" key="3">
    <source>
        <dbReference type="Proteomes" id="UP001164743"/>
    </source>
</evidence>
<evidence type="ECO:0000256" key="1">
    <source>
        <dbReference type="SAM" id="MobiDB-lite"/>
    </source>
</evidence>
<dbReference type="EMBL" id="CP110423">
    <property type="protein sequence ID" value="WAQ83089.1"/>
    <property type="molecule type" value="Genomic_DNA"/>
</dbReference>
<evidence type="ECO:0000313" key="2">
    <source>
        <dbReference type="EMBL" id="WAQ83089.1"/>
    </source>
</evidence>
<organism evidence="2 3">
    <name type="scientific">Puccinia triticina</name>
    <dbReference type="NCBI Taxonomy" id="208348"/>
    <lineage>
        <taxon>Eukaryota</taxon>
        <taxon>Fungi</taxon>
        <taxon>Dikarya</taxon>
        <taxon>Basidiomycota</taxon>
        <taxon>Pucciniomycotina</taxon>
        <taxon>Pucciniomycetes</taxon>
        <taxon>Pucciniales</taxon>
        <taxon>Pucciniaceae</taxon>
        <taxon>Puccinia</taxon>
    </lineage>
</organism>
<accession>A0ABY7CDE8</accession>
<sequence>MSINSFISFAKQYNICLAKEKPDEYVPIPISDVYQDGINVMKEDFKNCKGGLDRLKPSYMFDQDMDVDSANADDSNDSDWSKDSSATDDSDNSQMCLSAASAARAFLIGRSRRQIPSSTPFLGFNGFGSSDSLETFQRLRIPQQLRWLPQQ</sequence>